<evidence type="ECO:0000313" key="2">
    <source>
        <dbReference type="EMBL" id="KAJ1696584.1"/>
    </source>
</evidence>
<dbReference type="SUPFAM" id="SSF56672">
    <property type="entry name" value="DNA/RNA polymerases"/>
    <property type="match status" value="1"/>
</dbReference>
<reference evidence="2" key="1">
    <citation type="journal article" date="2022" name="Cell">
        <title>Repeat-based holocentromeres influence genome architecture and karyotype evolution.</title>
        <authorList>
            <person name="Hofstatter P.G."/>
            <person name="Thangavel G."/>
            <person name="Lux T."/>
            <person name="Neumann P."/>
            <person name="Vondrak T."/>
            <person name="Novak P."/>
            <person name="Zhang M."/>
            <person name="Costa L."/>
            <person name="Castellani M."/>
            <person name="Scott A."/>
            <person name="Toegelov H."/>
            <person name="Fuchs J."/>
            <person name="Mata-Sucre Y."/>
            <person name="Dias Y."/>
            <person name="Vanzela A.L.L."/>
            <person name="Huettel B."/>
            <person name="Almeida C.C.S."/>
            <person name="Simkova H."/>
            <person name="Souza G."/>
            <person name="Pedrosa-Harand A."/>
            <person name="Macas J."/>
            <person name="Mayer K.F.X."/>
            <person name="Houben A."/>
            <person name="Marques A."/>
        </authorList>
    </citation>
    <scope>NUCLEOTIDE SEQUENCE</scope>
    <source>
        <strain evidence="2">RhyBre1mFocal</strain>
    </source>
</reference>
<sequence>MVPKVECAKRVTDFIPISVCNFLYKVISKILANRMKSFIPALVSTNQTAFTLGRDIFENMIVIREVMHSMRKRSFHPPSFCFKCDLSKAFDRMKWEFIFKVLALFGFPGEFIQWIRACVTMARFSILINGKADGFITPKRGLRQGCALSPYLFILCMDIFTRMLVFHEQRGFIRGFKLAHAAPTLTSIMFADDLVIFGEASAQQALRVQEIINRFCLLSGQAVGCDKSRIWFSKNTLDSDSQCIKAILNTQQAWSAKTLSQAAKVILIKSVVEPMVLFTAAGGPLPASVSSKLNSMIRSFFWENGGKQKMHLVAWERIAKPNDQGGLGLRDVTIISRAMMLKLLWKLASKEHTSKSWIALLTAKYMSRRNLWLSPAPADCTKLWRGILQVRDILKPSIKWQIGRGDKCMVLAEPWHDYWQAFPLINNGQLTLHELLDDNGINWSHDKLASIFGTGVAMRVITQYPQPPMVFNGREDRLIFMGASDGQLSFAHACLLLQGQHLPITSQLAQLLKVIWHCPGIMPRVRIFLWKMLMDAVPIRGAYAHRLGYQPPECSVCQQDGEVTGHALFTCPFSKACWYGSQFNLRTELLPTDIISLLFSICQSLQGAQFTAFANQVWALWKQRCAHVIEGKKLDIHAVHLLANRYNSL</sequence>
<gene>
    <name evidence="2" type="ORF">LUZ63_005096</name>
</gene>
<dbReference type="InterPro" id="IPR026960">
    <property type="entry name" value="RVT-Znf"/>
</dbReference>
<dbReference type="Pfam" id="PF13966">
    <property type="entry name" value="zf-RVT"/>
    <property type="match status" value="1"/>
</dbReference>
<keyword evidence="3" id="KW-1185">Reference proteome</keyword>
<accession>A0A9Q0HSA4</accession>
<name>A0A9Q0HSA4_9POAL</name>
<comment type="caution">
    <text evidence="2">The sequence shown here is derived from an EMBL/GenBank/DDBJ whole genome shotgun (WGS) entry which is preliminary data.</text>
</comment>
<dbReference type="AlphaFoldDB" id="A0A9Q0HSA4"/>
<dbReference type="InterPro" id="IPR000477">
    <property type="entry name" value="RT_dom"/>
</dbReference>
<dbReference type="PANTHER" id="PTHR33116:SF86">
    <property type="entry name" value="REVERSE TRANSCRIPTASE DOMAIN-CONTAINING PROTEIN"/>
    <property type="match status" value="1"/>
</dbReference>
<dbReference type="Pfam" id="PF00078">
    <property type="entry name" value="RVT_1"/>
    <property type="match status" value="1"/>
</dbReference>
<dbReference type="OrthoDB" id="680809at2759"/>
<feature type="domain" description="Reverse transcriptase" evidence="1">
    <location>
        <begin position="1"/>
        <end position="259"/>
    </location>
</feature>
<organism evidence="2 3">
    <name type="scientific">Rhynchospora breviuscula</name>
    <dbReference type="NCBI Taxonomy" id="2022672"/>
    <lineage>
        <taxon>Eukaryota</taxon>
        <taxon>Viridiplantae</taxon>
        <taxon>Streptophyta</taxon>
        <taxon>Embryophyta</taxon>
        <taxon>Tracheophyta</taxon>
        <taxon>Spermatophyta</taxon>
        <taxon>Magnoliopsida</taxon>
        <taxon>Liliopsida</taxon>
        <taxon>Poales</taxon>
        <taxon>Cyperaceae</taxon>
        <taxon>Cyperoideae</taxon>
        <taxon>Rhynchosporeae</taxon>
        <taxon>Rhynchospora</taxon>
    </lineage>
</organism>
<dbReference type="PANTHER" id="PTHR33116">
    <property type="entry name" value="REVERSE TRANSCRIPTASE ZINC-BINDING DOMAIN-CONTAINING PROTEIN-RELATED-RELATED"/>
    <property type="match status" value="1"/>
</dbReference>
<protein>
    <recommendedName>
        <fullName evidence="1">Reverse transcriptase domain-containing protein</fullName>
    </recommendedName>
</protein>
<dbReference type="Proteomes" id="UP001151287">
    <property type="component" value="Unassembled WGS sequence"/>
</dbReference>
<dbReference type="InterPro" id="IPR043502">
    <property type="entry name" value="DNA/RNA_pol_sf"/>
</dbReference>
<evidence type="ECO:0000313" key="3">
    <source>
        <dbReference type="Proteomes" id="UP001151287"/>
    </source>
</evidence>
<dbReference type="PROSITE" id="PS50878">
    <property type="entry name" value="RT_POL"/>
    <property type="match status" value="1"/>
</dbReference>
<dbReference type="CDD" id="cd01650">
    <property type="entry name" value="RT_nLTR_like"/>
    <property type="match status" value="1"/>
</dbReference>
<proteinExistence type="predicted"/>
<evidence type="ECO:0000259" key="1">
    <source>
        <dbReference type="PROSITE" id="PS50878"/>
    </source>
</evidence>
<dbReference type="EMBL" id="JAMQYH010000002">
    <property type="protein sequence ID" value="KAJ1696584.1"/>
    <property type="molecule type" value="Genomic_DNA"/>
</dbReference>